<protein>
    <submittedName>
        <fullName evidence="1">Uncharacterized protein</fullName>
    </submittedName>
</protein>
<accession>A0A0D3R1X6</accession>
<dbReference type="Proteomes" id="UP000103430">
    <property type="component" value="Segment"/>
</dbReference>
<keyword evidence="3" id="KW-1185">Reference proteome</keyword>
<evidence type="ECO:0000313" key="2">
    <source>
        <dbReference type="EMBL" id="ASM90784.1"/>
    </source>
</evidence>
<dbReference type="EMBL" id="KM205025">
    <property type="protein sequence ID" value="AJR28601.1"/>
    <property type="molecule type" value="Viral_cRNA"/>
</dbReference>
<dbReference type="OrthoDB" id="12335at10239"/>
<gene>
    <name evidence="2" type="primary">U1</name>
</gene>
<evidence type="ECO:0000313" key="1">
    <source>
        <dbReference type="EMBL" id="AJR28601.1"/>
    </source>
</evidence>
<name>A0A0D3R1X6_9RHAB</name>
<sequence>MEYQFLKKISRGPQLDTVYVRDNHMLFEGNLAFIWEDDLSERELLLLLKSEISKLPNYQKYSSIYKVGIGLLLSKSKYDFVWPDKNYLISGTSDIVNFPNIQYCPWDPQEDRVRVDKCGLWQEKRYNLSLNLYFSYADPRLGRTIWESWYSELNSRPPFMRFEIETVSDYLGFGELVHH</sequence>
<evidence type="ECO:0000313" key="3">
    <source>
        <dbReference type="Proteomes" id="UP000103430"/>
    </source>
</evidence>
<reference evidence="1 3" key="2">
    <citation type="journal article" date="2015" name="PLoS Pathog.">
        <title>Evolution of genome size and complexity in the rhabdoviridae.</title>
        <authorList>
            <person name="Walker P.J."/>
            <person name="Firth C."/>
            <person name="Widen S.G."/>
            <person name="Blasdell K.R."/>
            <person name="Guzman H."/>
            <person name="Wood T.G."/>
            <person name="Paradkar P.N."/>
            <person name="Holmes E.C."/>
            <person name="Tesh R.B."/>
            <person name="Vasilakis N."/>
        </authorList>
    </citation>
    <scope>NUCLEOTIDE SEQUENCE [LARGE SCALE GENOMIC DNA]</scope>
    <source>
        <strain evidence="1 3">OR1023</strain>
    </source>
</reference>
<reference evidence="1" key="1">
    <citation type="submission" date="2014-07" db="EMBL/GenBank/DDBJ databases">
        <authorList>
            <person name="Walker P."/>
            <person name="Widen S."/>
            <person name="Firth C."/>
            <person name="Blasdell K."/>
            <person name="Guzman H."/>
            <person name="Wood T."/>
            <person name="Paradkar P."/>
            <person name="Holmes E."/>
            <person name="Tesh R."/>
            <person name="Vasilakis N."/>
        </authorList>
    </citation>
    <scope>NUCLEOTIDE SEQUENCE</scope>
    <source>
        <strain evidence="1">OR1023</strain>
    </source>
</reference>
<organism evidence="1 3">
    <name type="scientific">Ord River virus</name>
    <dbReference type="NCBI Taxonomy" id="1620895"/>
    <lineage>
        <taxon>Viruses</taxon>
        <taxon>Riboviria</taxon>
        <taxon>Orthornavirae</taxon>
        <taxon>Negarnaviricota</taxon>
        <taxon>Haploviricotina</taxon>
        <taxon>Monjiviricetes</taxon>
        <taxon>Mononegavirales</taxon>
        <taxon>Rhabdoviridae</taxon>
        <taxon>Alpharhabdovirinae</taxon>
        <taxon>Hapavirus</taxon>
        <taxon>Hapavirus ord</taxon>
    </lineage>
</organism>
<dbReference type="EMBL" id="KY421920">
    <property type="protein sequence ID" value="ASM90784.1"/>
    <property type="molecule type" value="Viral_cRNA"/>
</dbReference>
<reference evidence="2" key="3">
    <citation type="journal article" date="2017" name="Evol. Bioinform. Online">
        <title>Identification of very small open reading frames in the genomes of Holmes Jungle virus, Ord River virus, and Wongabel virus of the genus Hapavirus, family Rhabdoviridae.</title>
        <authorList>
            <person name="Gubala A."/>
            <person name="Walsh S."/>
            <person name="McAllister J."/>
            <person name="Weir R."/>
            <person name="Davis S."/>
            <person name="Melville L."/>
            <person name="Mitchell I."/>
            <person name="Bulach D."/>
            <person name="Gauci P."/>
            <person name="Skvortsov A."/>
            <person name="Boyle D."/>
        </authorList>
    </citation>
    <scope>NUCLEOTIDE SEQUENCE</scope>
    <source>
        <strain evidence="2">OR1023</strain>
    </source>
</reference>
<proteinExistence type="predicted"/>